<accession>A0AAD9Y183</accession>
<feature type="compositionally biased region" description="Low complexity" evidence="1">
    <location>
        <begin position="166"/>
        <end position="188"/>
    </location>
</feature>
<proteinExistence type="predicted"/>
<name>A0AAD9Y183_COLKA</name>
<protein>
    <submittedName>
        <fullName evidence="2">Uncharacterized protein</fullName>
    </submittedName>
</protein>
<organism evidence="2 3">
    <name type="scientific">Colletotrichum kahawae</name>
    <name type="common">Coffee berry disease fungus</name>
    <dbReference type="NCBI Taxonomy" id="34407"/>
    <lineage>
        <taxon>Eukaryota</taxon>
        <taxon>Fungi</taxon>
        <taxon>Dikarya</taxon>
        <taxon>Ascomycota</taxon>
        <taxon>Pezizomycotina</taxon>
        <taxon>Sordariomycetes</taxon>
        <taxon>Hypocreomycetidae</taxon>
        <taxon>Glomerellales</taxon>
        <taxon>Glomerellaceae</taxon>
        <taxon>Colletotrichum</taxon>
        <taxon>Colletotrichum gloeosporioides species complex</taxon>
    </lineage>
</organism>
<feature type="compositionally biased region" description="Basic residues" evidence="1">
    <location>
        <begin position="248"/>
        <end position="260"/>
    </location>
</feature>
<reference evidence="2" key="1">
    <citation type="submission" date="2023-02" db="EMBL/GenBank/DDBJ databases">
        <title>Colletotrichum kahawae CIFC_Que2 genome sequencing and assembly.</title>
        <authorList>
            <person name="Baroncelli R."/>
        </authorList>
    </citation>
    <scope>NUCLEOTIDE SEQUENCE</scope>
    <source>
        <strain evidence="2">CIFC_Que2</strain>
    </source>
</reference>
<dbReference type="AlphaFoldDB" id="A0AAD9Y183"/>
<dbReference type="Proteomes" id="UP001281614">
    <property type="component" value="Unassembled WGS sequence"/>
</dbReference>
<feature type="compositionally biased region" description="Polar residues" evidence="1">
    <location>
        <begin position="306"/>
        <end position="322"/>
    </location>
</feature>
<feature type="compositionally biased region" description="Polar residues" evidence="1">
    <location>
        <begin position="192"/>
        <end position="205"/>
    </location>
</feature>
<feature type="region of interest" description="Disordered" evidence="1">
    <location>
        <begin position="91"/>
        <end position="328"/>
    </location>
</feature>
<evidence type="ECO:0000313" key="3">
    <source>
        <dbReference type="Proteomes" id="UP001281614"/>
    </source>
</evidence>
<dbReference type="EMBL" id="VYYT01000521">
    <property type="protein sequence ID" value="KAK2732983.1"/>
    <property type="molecule type" value="Genomic_DNA"/>
</dbReference>
<evidence type="ECO:0000256" key="1">
    <source>
        <dbReference type="SAM" id="MobiDB-lite"/>
    </source>
</evidence>
<evidence type="ECO:0000313" key="2">
    <source>
        <dbReference type="EMBL" id="KAK2732983.1"/>
    </source>
</evidence>
<gene>
    <name evidence="2" type="ORF">CKAH01_08481</name>
</gene>
<keyword evidence="3" id="KW-1185">Reference proteome</keyword>
<sequence>MAGANVVPAGPPPVFNKPLVFRDRETQSFFAKVGAVVHSDILGCGHPEWIPLIGYNHRYMDYLQKFYKITGLSCNDISNAFVAFLRRHMERMPGPNTKPEGSKYEASSLKSEPEPFISFATDNTKHHDPKPNNVQPSRNAGNIDAIHLTQGASPAQPCSSHDESSDSSTDSSSCSSTNSSSSSISSSRSKNKTPVSGSTKATSNIGHDPFRPSQPSVLPLLQSRGIKKGARPNPKSVPKAQENIAKSASRKRATPQRPRRSIYDDPVEPPAKRTSRPLTMNGCSKVSQGASIIPDRPLKWAKIHNTRSQARGPQQSNSSAKSPQPPTQAVEVVSCDVSSSEDSTSQGAVLNLVVPGESTPEPVVSEMVSPKLGPCKACDEQPCGHLRHFSVQLDEEDVEMLEATDEVNIAMNNCIQANKLYDTIVMAGKPELAKKMATKAVDIARDGAAFVSDFRNLAELNMSRMKDFPTLKSAEDYDPVVVTIPAEDREDMEMRALATPLSNYFWNITALIESLNLQIILVAGVTEEKAAKWMGDARCDALKNAQDAEKEFNKVVERSFQ</sequence>
<comment type="caution">
    <text evidence="2">The sequence shown here is derived from an EMBL/GenBank/DDBJ whole genome shotgun (WGS) entry which is preliminary data.</text>
</comment>
<feature type="compositionally biased region" description="Polar residues" evidence="1">
    <location>
        <begin position="276"/>
        <end position="290"/>
    </location>
</feature>